<name>A0AAN7WNL7_9PEZI</name>
<comment type="caution">
    <text evidence="3">The sequence shown here is derived from an EMBL/GenBank/DDBJ whole genome shotgun (WGS) entry which is preliminary data.</text>
</comment>
<organism evidence="3 4">
    <name type="scientific">Elasticomyces elasticus</name>
    <dbReference type="NCBI Taxonomy" id="574655"/>
    <lineage>
        <taxon>Eukaryota</taxon>
        <taxon>Fungi</taxon>
        <taxon>Dikarya</taxon>
        <taxon>Ascomycota</taxon>
        <taxon>Pezizomycotina</taxon>
        <taxon>Dothideomycetes</taxon>
        <taxon>Dothideomycetidae</taxon>
        <taxon>Mycosphaerellales</taxon>
        <taxon>Teratosphaeriaceae</taxon>
        <taxon>Elasticomyces</taxon>
    </lineage>
</organism>
<gene>
    <name evidence="3" type="ORF">LTR97_002763</name>
</gene>
<reference evidence="3" key="1">
    <citation type="submission" date="2023-08" db="EMBL/GenBank/DDBJ databases">
        <title>Black Yeasts Isolated from many extreme environments.</title>
        <authorList>
            <person name="Coleine C."/>
            <person name="Stajich J.E."/>
            <person name="Selbmann L."/>
        </authorList>
    </citation>
    <scope>NUCLEOTIDE SEQUENCE</scope>
    <source>
        <strain evidence="3">CCFEE 5810</strain>
    </source>
</reference>
<protein>
    <recommendedName>
        <fullName evidence="5">Sin3-associated polypeptide Sap18</fullName>
    </recommendedName>
</protein>
<evidence type="ECO:0008006" key="5">
    <source>
        <dbReference type="Google" id="ProtNLM"/>
    </source>
</evidence>
<evidence type="ECO:0000313" key="3">
    <source>
        <dbReference type="EMBL" id="KAK5703750.1"/>
    </source>
</evidence>
<accession>A0AAN7WNL7</accession>
<dbReference type="InterPro" id="IPR042534">
    <property type="entry name" value="SAP18_sf"/>
</dbReference>
<dbReference type="GO" id="GO:0005634">
    <property type="term" value="C:nucleus"/>
    <property type="evidence" value="ECO:0007669"/>
    <property type="project" value="TreeGrafter"/>
</dbReference>
<dbReference type="Pfam" id="PF06487">
    <property type="entry name" value="SAP18"/>
    <property type="match status" value="1"/>
</dbReference>
<feature type="compositionally biased region" description="Pro residues" evidence="2">
    <location>
        <begin position="185"/>
        <end position="194"/>
    </location>
</feature>
<dbReference type="Proteomes" id="UP001310594">
    <property type="component" value="Unassembled WGS sequence"/>
</dbReference>
<sequence length="275" mass="28547">MSLQPTNRPIERETTAPFLLRLYWSQGREHVPNDFSVAPPANPTDVPDYSSLLPQAIRAQSVSIYSWPDCSLAELTSLLTSVLPAGILPSPATGTRLVFKLIFPDTRAEVREGGKGKWIDKPLGSVVVGGNAAHFNGHEESNGDSIKENLEGDAAKTLGDARFVIGDYVACTIYPPGQDGRIAAAPPPRPPPRMDPYAARGPPPPRENGFGGGGFGGRGGGYRGGYGARGGGGGFGAPPPPGGDWRRGERPSPGSYGGGGGGGGGYGRGRGGRPY</sequence>
<dbReference type="EMBL" id="JAVRQU010000004">
    <property type="protein sequence ID" value="KAK5703750.1"/>
    <property type="molecule type" value="Genomic_DNA"/>
</dbReference>
<dbReference type="InterPro" id="IPR010516">
    <property type="entry name" value="SAP18"/>
</dbReference>
<evidence type="ECO:0000256" key="2">
    <source>
        <dbReference type="SAM" id="MobiDB-lite"/>
    </source>
</evidence>
<dbReference type="AlphaFoldDB" id="A0AAN7WNL7"/>
<dbReference type="Gene3D" id="3.10.20.550">
    <property type="entry name" value="ASAP complex, SAP18 subunit"/>
    <property type="match status" value="1"/>
</dbReference>
<proteinExistence type="inferred from homology"/>
<evidence type="ECO:0000313" key="4">
    <source>
        <dbReference type="Proteomes" id="UP001310594"/>
    </source>
</evidence>
<evidence type="ECO:0000256" key="1">
    <source>
        <dbReference type="ARBA" id="ARBA00009143"/>
    </source>
</evidence>
<comment type="similarity">
    <text evidence="1">Belongs to the SAP18 family.</text>
</comment>
<dbReference type="PANTHER" id="PTHR13082">
    <property type="entry name" value="SAP18"/>
    <property type="match status" value="1"/>
</dbReference>
<dbReference type="PANTHER" id="PTHR13082:SF0">
    <property type="entry name" value="HISTONE DEACETYLASE COMPLEX SUBUNIT SAP18"/>
    <property type="match status" value="1"/>
</dbReference>
<feature type="region of interest" description="Disordered" evidence="2">
    <location>
        <begin position="178"/>
        <end position="275"/>
    </location>
</feature>
<feature type="compositionally biased region" description="Gly residues" evidence="2">
    <location>
        <begin position="255"/>
        <end position="275"/>
    </location>
</feature>
<feature type="compositionally biased region" description="Gly residues" evidence="2">
    <location>
        <begin position="209"/>
        <end position="236"/>
    </location>
</feature>